<keyword evidence="2" id="KW-0812">Transmembrane</keyword>
<proteinExistence type="predicted"/>
<evidence type="ECO:0000259" key="3">
    <source>
        <dbReference type="Pfam" id="PF14331"/>
    </source>
</evidence>
<keyword evidence="2" id="KW-0472">Membrane</keyword>
<dbReference type="InterPro" id="IPR025743">
    <property type="entry name" value="TssM1_N"/>
</dbReference>
<gene>
    <name evidence="4" type="ORF">Poly59_25970</name>
</gene>
<comment type="caution">
    <text evidence="4">The sequence shown here is derived from an EMBL/GenBank/DDBJ whole genome shotgun (WGS) entry which is preliminary data.</text>
</comment>
<keyword evidence="5" id="KW-1185">Reference proteome</keyword>
<feature type="domain" description="Type VI secretion system component TssM1 N-terminal" evidence="3">
    <location>
        <begin position="308"/>
        <end position="551"/>
    </location>
</feature>
<name>A0A5C6F3A8_9BACT</name>
<evidence type="ECO:0000256" key="1">
    <source>
        <dbReference type="SAM" id="MobiDB-lite"/>
    </source>
</evidence>
<evidence type="ECO:0000313" key="5">
    <source>
        <dbReference type="Proteomes" id="UP000317977"/>
    </source>
</evidence>
<feature type="transmembrane region" description="Helical" evidence="2">
    <location>
        <begin position="21"/>
        <end position="43"/>
    </location>
</feature>
<dbReference type="OrthoDB" id="240685at2"/>
<dbReference type="Pfam" id="PF14331">
    <property type="entry name" value="IcmF-related_N"/>
    <property type="match status" value="1"/>
</dbReference>
<dbReference type="AlphaFoldDB" id="A0A5C6F3A8"/>
<evidence type="ECO:0000313" key="4">
    <source>
        <dbReference type="EMBL" id="TWU56293.1"/>
    </source>
</evidence>
<dbReference type="EMBL" id="SJPX01000002">
    <property type="protein sequence ID" value="TWU56293.1"/>
    <property type="molecule type" value="Genomic_DNA"/>
</dbReference>
<feature type="transmembrane region" description="Helical" evidence="2">
    <location>
        <begin position="63"/>
        <end position="80"/>
    </location>
</feature>
<accession>A0A5C6F3A8</accession>
<dbReference type="Proteomes" id="UP000317977">
    <property type="component" value="Unassembled WGS sequence"/>
</dbReference>
<dbReference type="RefSeq" id="WP_146534305.1">
    <property type="nucleotide sequence ID" value="NZ_SJPX01000002.1"/>
</dbReference>
<organism evidence="4 5">
    <name type="scientific">Rubripirellula reticaptiva</name>
    <dbReference type="NCBI Taxonomy" id="2528013"/>
    <lineage>
        <taxon>Bacteria</taxon>
        <taxon>Pseudomonadati</taxon>
        <taxon>Planctomycetota</taxon>
        <taxon>Planctomycetia</taxon>
        <taxon>Pirellulales</taxon>
        <taxon>Pirellulaceae</taxon>
        <taxon>Rubripirellula</taxon>
    </lineage>
</organism>
<sequence length="577" mass="62666">MPDDAQPSLVDRVKSRLNFSLAAIVASLVGVFLLCLALVAWLIYSVDPTRIAWGDYMTIERSAGLLVLWVLSCGVTYLTVRTWMSDVPPGDVRVRDGWSAGVKLLSRHGLALDGIPCFVVLGCETRHQQDALVGTDGFSTTHSASGAAPAIDWHVTEERILVFCRDIGVYGGLLRSGELDADDEPTPIRVNSKSFDAKQVAADAFDDATAETKEDVMSLGATDHELSAGRPLQSDATESDSSRAAVAVVEPRVGSKSMTLQPDAVTSAMQTLDHARSLVLDAQSIIPESAPVRSIPDSLSSTKTTKCQDQLSQFCTRLRAERFPHAAINGTLVIVDSDTLTDRSSGNGEAGRTLGRAIRSDLDQMQAELGIVSPVTMMVVENNHADDYRELQRRLRMVEKETALPLGRSFVSEEIPTVDAMNELANDTVRMIESRVQQVFQIPRSLTQPQNHRLVRVLIQCRRWRSSLRSLLVESCAVNSVPQSLASHAGGSGADAGIVSGLFVASSGAGSSGGTTKTGSFFDPVVKHMIAQQNHLTWTAAQRRRWRNQRHVANAIVFTTLALLLLLLAQLWKATWS</sequence>
<feature type="transmembrane region" description="Helical" evidence="2">
    <location>
        <begin position="552"/>
        <end position="572"/>
    </location>
</feature>
<keyword evidence="2" id="KW-1133">Transmembrane helix</keyword>
<reference evidence="4 5" key="1">
    <citation type="submission" date="2019-02" db="EMBL/GenBank/DDBJ databases">
        <title>Deep-cultivation of Planctomycetes and their phenomic and genomic characterization uncovers novel biology.</title>
        <authorList>
            <person name="Wiegand S."/>
            <person name="Jogler M."/>
            <person name="Boedeker C."/>
            <person name="Pinto D."/>
            <person name="Vollmers J."/>
            <person name="Rivas-Marin E."/>
            <person name="Kohn T."/>
            <person name="Peeters S.H."/>
            <person name="Heuer A."/>
            <person name="Rast P."/>
            <person name="Oberbeckmann S."/>
            <person name="Bunk B."/>
            <person name="Jeske O."/>
            <person name="Meyerdierks A."/>
            <person name="Storesund J.E."/>
            <person name="Kallscheuer N."/>
            <person name="Luecker S."/>
            <person name="Lage O.M."/>
            <person name="Pohl T."/>
            <person name="Merkel B.J."/>
            <person name="Hornburger P."/>
            <person name="Mueller R.-W."/>
            <person name="Bruemmer F."/>
            <person name="Labrenz M."/>
            <person name="Spormann A.M."/>
            <person name="Op Den Camp H."/>
            <person name="Overmann J."/>
            <person name="Amann R."/>
            <person name="Jetten M.S.M."/>
            <person name="Mascher T."/>
            <person name="Medema M.H."/>
            <person name="Devos D.P."/>
            <person name="Kaster A.-K."/>
            <person name="Ovreas L."/>
            <person name="Rohde M."/>
            <person name="Galperin M.Y."/>
            <person name="Jogler C."/>
        </authorList>
    </citation>
    <scope>NUCLEOTIDE SEQUENCE [LARGE SCALE GENOMIC DNA]</scope>
    <source>
        <strain evidence="4 5">Poly59</strain>
    </source>
</reference>
<evidence type="ECO:0000256" key="2">
    <source>
        <dbReference type="SAM" id="Phobius"/>
    </source>
</evidence>
<feature type="region of interest" description="Disordered" evidence="1">
    <location>
        <begin position="223"/>
        <end position="243"/>
    </location>
</feature>
<protein>
    <recommendedName>
        <fullName evidence="3">Type VI secretion system component TssM1 N-terminal domain-containing protein</fullName>
    </recommendedName>
</protein>